<dbReference type="EMBL" id="CP159290">
    <property type="protein sequence ID" value="XCH31103.1"/>
    <property type="molecule type" value="Genomic_DNA"/>
</dbReference>
<dbReference type="InterPro" id="IPR003833">
    <property type="entry name" value="CT_C_D"/>
</dbReference>
<feature type="region of interest" description="Disordered" evidence="4">
    <location>
        <begin position="206"/>
        <end position="267"/>
    </location>
</feature>
<dbReference type="SMART" id="SM00796">
    <property type="entry name" value="AHS1"/>
    <property type="match status" value="1"/>
</dbReference>
<evidence type="ECO:0000259" key="6">
    <source>
        <dbReference type="SMART" id="SM00797"/>
    </source>
</evidence>
<evidence type="ECO:0000313" key="7">
    <source>
        <dbReference type="EMBL" id="XCH31103.1"/>
    </source>
</evidence>
<keyword evidence="3" id="KW-0067">ATP-binding</keyword>
<evidence type="ECO:0000259" key="5">
    <source>
        <dbReference type="SMART" id="SM00796"/>
    </source>
</evidence>
<dbReference type="InterPro" id="IPR029000">
    <property type="entry name" value="Cyclophilin-like_dom_sf"/>
</dbReference>
<feature type="domain" description="Carboxyltransferase" evidence="6">
    <location>
        <begin position="302"/>
        <end position="571"/>
    </location>
</feature>
<proteinExistence type="predicted"/>
<accession>A0AAU8G4I5</accession>
<dbReference type="Pfam" id="PF02626">
    <property type="entry name" value="CT_A_B"/>
    <property type="match status" value="1"/>
</dbReference>
<dbReference type="RefSeq" id="WP_353708816.1">
    <property type="nucleotide sequence ID" value="NZ_CP159290.1"/>
</dbReference>
<dbReference type="InterPro" id="IPR003778">
    <property type="entry name" value="CT_A_B"/>
</dbReference>
<sequence length="571" mass="58240">MTGAVHGFGETALLVDLPDLAAVRSLHRALAADVPPGVVDVVPAARTVLVRCAARGDVARARAWVLEALLRASSDDEPPAAGPVVEIPVRYDGPDLDDVARWAGVSAEEVVARHSGREYEAAFGGFAPGFTYLVGVDPVIAAPRLATPRTRVPAGSVALAGDLTAVYPGESPGGWRLLGRTAARMFDVDRDPPALVAPGARVRFVPVQGGATPRRPGPSGEPPTAVSASPPEDVPVGTRNGPPPAVPTAPPVETRGEPATAAAGEDRVVAPHGESRAGAGVEVLATGPLVLVEDDGRPGLAAVGVGPSGAADRTSHGLANRLVGNREGAAALEVTLGGLALRFRGRAVVALSGAAVPATVAGVPVGMNAPVRVPDGAVLRLGQAARGLRTYVAVRGGIVADAVLGSRSRDVLSGIGPDPLAPGDVLRVGAPPPGSWLPVDVAPVRHVPGVLRPGERVGAVLEVIPGPRGDWFLPGAWQALRALRTVSADSDRVAIRLGGQAVPRRAGELPSEGLVRGAVQIPPDGRPVVFLADRPVTGGYPVIGVLREEDVDRAAQLRPGDRVVLRGTRGY</sequence>
<keyword evidence="1" id="KW-0547">Nucleotide-binding</keyword>
<dbReference type="Gene3D" id="2.40.100.10">
    <property type="entry name" value="Cyclophilin-like"/>
    <property type="match status" value="2"/>
</dbReference>
<dbReference type="Gene3D" id="3.30.1360.40">
    <property type="match status" value="1"/>
</dbReference>
<evidence type="ECO:0000256" key="4">
    <source>
        <dbReference type="SAM" id="MobiDB-lite"/>
    </source>
</evidence>
<dbReference type="AlphaFoldDB" id="A0AAU8G4I5"/>
<dbReference type="GO" id="GO:0005524">
    <property type="term" value="F:ATP binding"/>
    <property type="evidence" value="ECO:0007669"/>
    <property type="project" value="UniProtKB-KW"/>
</dbReference>
<evidence type="ECO:0000256" key="1">
    <source>
        <dbReference type="ARBA" id="ARBA00022741"/>
    </source>
</evidence>
<dbReference type="SMART" id="SM00797">
    <property type="entry name" value="AHS2"/>
    <property type="match status" value="1"/>
</dbReference>
<feature type="compositionally biased region" description="Pro residues" evidence="4">
    <location>
        <begin position="241"/>
        <end position="250"/>
    </location>
</feature>
<evidence type="ECO:0000256" key="3">
    <source>
        <dbReference type="ARBA" id="ARBA00022840"/>
    </source>
</evidence>
<keyword evidence="2" id="KW-0378">Hydrolase</keyword>
<dbReference type="SUPFAM" id="SSF160467">
    <property type="entry name" value="PH0987 N-terminal domain-like"/>
    <property type="match status" value="1"/>
</dbReference>
<protein>
    <submittedName>
        <fullName evidence="7">Urea amidolyase family protein</fullName>
    </submittedName>
</protein>
<dbReference type="PANTHER" id="PTHR43309:SF3">
    <property type="entry name" value="5-OXOPROLINASE SUBUNIT C"/>
    <property type="match status" value="1"/>
</dbReference>
<gene>
    <name evidence="7" type="ORF">ABRQ22_05285</name>
</gene>
<dbReference type="InterPro" id="IPR052708">
    <property type="entry name" value="PxpC"/>
</dbReference>
<dbReference type="Pfam" id="PF02682">
    <property type="entry name" value="CT_C_D"/>
    <property type="match status" value="1"/>
</dbReference>
<reference evidence="7" key="1">
    <citation type="submission" date="2024-06" db="EMBL/GenBank/DDBJ databases">
        <title>Complete genome sequence of the cellulolytic actinobacterium, Cellulosimicrobium ES-005.</title>
        <authorList>
            <person name="Matthews C.T."/>
            <person name="Underwood K.D."/>
            <person name="Ghanchi K.M."/>
            <person name="Fields S.D."/>
            <person name="Gardner S.G."/>
        </authorList>
    </citation>
    <scope>NUCLEOTIDE SEQUENCE</scope>
    <source>
        <strain evidence="7">ES-005</strain>
    </source>
</reference>
<dbReference type="SUPFAM" id="SSF50891">
    <property type="entry name" value="Cyclophilin-like"/>
    <property type="match status" value="2"/>
</dbReference>
<organism evidence="7">
    <name type="scientific">Cellulosimicrobium sp. ES-005</name>
    <dbReference type="NCBI Taxonomy" id="3163031"/>
    <lineage>
        <taxon>Bacteria</taxon>
        <taxon>Bacillati</taxon>
        <taxon>Actinomycetota</taxon>
        <taxon>Actinomycetes</taxon>
        <taxon>Micrococcales</taxon>
        <taxon>Promicromonosporaceae</taxon>
        <taxon>Cellulosimicrobium</taxon>
    </lineage>
</organism>
<dbReference type="GO" id="GO:0016787">
    <property type="term" value="F:hydrolase activity"/>
    <property type="evidence" value="ECO:0007669"/>
    <property type="project" value="UniProtKB-KW"/>
</dbReference>
<name>A0AAU8G4I5_9MICO</name>
<evidence type="ECO:0000256" key="2">
    <source>
        <dbReference type="ARBA" id="ARBA00022801"/>
    </source>
</evidence>
<dbReference type="NCBIfam" id="TIGR00724">
    <property type="entry name" value="urea_amlyse_rel"/>
    <property type="match status" value="1"/>
</dbReference>
<dbReference type="PANTHER" id="PTHR43309">
    <property type="entry name" value="5-OXOPROLINASE SUBUNIT C"/>
    <property type="match status" value="1"/>
</dbReference>
<feature type="domain" description="Carboxyltransferase" evidence="5">
    <location>
        <begin position="3"/>
        <end position="196"/>
    </location>
</feature>